<gene>
    <name evidence="1" type="ORF">PACLA_8A058392</name>
</gene>
<dbReference type="AlphaFoldDB" id="A0A7D9E4C6"/>
<proteinExistence type="predicted"/>
<sequence length="640" mass="73211">MPPHFYVTADKSTNHRMTNQVTVICPVVNGSREGIVLDAREVYASSDVTGGAAHALAAAIFKDLDEHVGIKGNRLLQAQGRVMDGQYVNRPFIAAMNEPMMCLFEDGLPCKERFWWPVEWDPAHWLDKVFSEFKDSSFVDRLLKRVALYHQLFSHGKMHSVARHTAKDLKLPFRVTNAYAHQRFMSSSYLSLKNLANSLEVYMETFKDHDNREVLGYKLCGQDFVHDLLGVLDLLWPLVVLMLQAQAQWYPGWKLCSHIPLVKEQIERFIVEVSKEDPAAYVCPRLSQKVDEIRDMCYGQSDLETGWFVVGGGDNGVPVDWSAREIEDSVRDLEKLGRDVINQMEVRFNNSFSELNRLLSKCFDFARLFLGLCGVRSEDSIPVDKKKFSELGVNEFRRCASYVAQMPHVQEKDFEIGGELSSTVFWRLKKVLIAVIWGDMLHTHFSNFFKQITVKDSGEFSLKDLVVPEGVFVEAFLKGTRRQFTLSDVFEVKFSNGQKIEAIFDEEVFIKSLYTDASFYSAVGQEFCLVFDIFYAKSGTEAVAESFYRVVDRHEMDGGQSTRILMNRSKVDWCLPPVIQCDAALNDMAKLYINGDKELGLSRHSIPVFKDRRSLQRHEGELSKVLERIVTSRPKLPFLL</sequence>
<accession>A0A7D9E4C6</accession>
<name>A0A7D9E4C6_PARCT</name>
<comment type="caution">
    <text evidence="1">The sequence shown here is derived from an EMBL/GenBank/DDBJ whole genome shotgun (WGS) entry which is preliminary data.</text>
</comment>
<protein>
    <submittedName>
        <fullName evidence="1">Uncharacterized protein</fullName>
    </submittedName>
</protein>
<evidence type="ECO:0000313" key="1">
    <source>
        <dbReference type="EMBL" id="CAB4000838.1"/>
    </source>
</evidence>
<evidence type="ECO:0000313" key="2">
    <source>
        <dbReference type="Proteomes" id="UP001152795"/>
    </source>
</evidence>
<reference evidence="1" key="1">
    <citation type="submission" date="2020-04" db="EMBL/GenBank/DDBJ databases">
        <authorList>
            <person name="Alioto T."/>
            <person name="Alioto T."/>
            <person name="Gomez Garrido J."/>
        </authorList>
    </citation>
    <scope>NUCLEOTIDE SEQUENCE</scope>
    <source>
        <strain evidence="1">A484AB</strain>
    </source>
</reference>
<organism evidence="1 2">
    <name type="scientific">Paramuricea clavata</name>
    <name type="common">Red gorgonian</name>
    <name type="synonym">Violescent sea-whip</name>
    <dbReference type="NCBI Taxonomy" id="317549"/>
    <lineage>
        <taxon>Eukaryota</taxon>
        <taxon>Metazoa</taxon>
        <taxon>Cnidaria</taxon>
        <taxon>Anthozoa</taxon>
        <taxon>Octocorallia</taxon>
        <taxon>Malacalcyonacea</taxon>
        <taxon>Plexauridae</taxon>
        <taxon>Paramuricea</taxon>
    </lineage>
</organism>
<dbReference type="EMBL" id="CACRXK020003942">
    <property type="protein sequence ID" value="CAB4000838.1"/>
    <property type="molecule type" value="Genomic_DNA"/>
</dbReference>
<keyword evidence="2" id="KW-1185">Reference proteome</keyword>
<dbReference type="Proteomes" id="UP001152795">
    <property type="component" value="Unassembled WGS sequence"/>
</dbReference>